<feature type="non-terminal residue" evidence="1">
    <location>
        <position position="92"/>
    </location>
</feature>
<evidence type="ECO:0000313" key="1">
    <source>
        <dbReference type="EMBL" id="GMS90286.1"/>
    </source>
</evidence>
<evidence type="ECO:0000313" key="2">
    <source>
        <dbReference type="Proteomes" id="UP001432027"/>
    </source>
</evidence>
<name>A0AAV5T441_9BILA</name>
<proteinExistence type="predicted"/>
<dbReference type="AlphaFoldDB" id="A0AAV5T441"/>
<protein>
    <submittedName>
        <fullName evidence="1">Uncharacterized protein</fullName>
    </submittedName>
</protein>
<reference evidence="1" key="1">
    <citation type="submission" date="2023-10" db="EMBL/GenBank/DDBJ databases">
        <title>Genome assembly of Pristionchus species.</title>
        <authorList>
            <person name="Yoshida K."/>
            <person name="Sommer R.J."/>
        </authorList>
    </citation>
    <scope>NUCLEOTIDE SEQUENCE</scope>
    <source>
        <strain evidence="1">RS0144</strain>
    </source>
</reference>
<organism evidence="1 2">
    <name type="scientific">Pristionchus entomophagus</name>
    <dbReference type="NCBI Taxonomy" id="358040"/>
    <lineage>
        <taxon>Eukaryota</taxon>
        <taxon>Metazoa</taxon>
        <taxon>Ecdysozoa</taxon>
        <taxon>Nematoda</taxon>
        <taxon>Chromadorea</taxon>
        <taxon>Rhabditida</taxon>
        <taxon>Rhabditina</taxon>
        <taxon>Diplogasteromorpha</taxon>
        <taxon>Diplogasteroidea</taxon>
        <taxon>Neodiplogasteridae</taxon>
        <taxon>Pristionchus</taxon>
    </lineage>
</organism>
<gene>
    <name evidence="1" type="ORF">PENTCL1PPCAC_12461</name>
</gene>
<sequence>MYGVIESLHLTLVHLTTSRSFPSLPLKPEEESIDVSHHFLLDNKNSSLDIMGDEEDLQEKEKLNDDMVSSFINSHMVEENASNKSLLMDENV</sequence>
<dbReference type="Proteomes" id="UP001432027">
    <property type="component" value="Unassembled WGS sequence"/>
</dbReference>
<accession>A0AAV5T441</accession>
<dbReference type="EMBL" id="BTSX01000003">
    <property type="protein sequence ID" value="GMS90286.1"/>
    <property type="molecule type" value="Genomic_DNA"/>
</dbReference>
<comment type="caution">
    <text evidence="1">The sequence shown here is derived from an EMBL/GenBank/DDBJ whole genome shotgun (WGS) entry which is preliminary data.</text>
</comment>
<keyword evidence="2" id="KW-1185">Reference proteome</keyword>